<sequence length="183" mass="18502">MRFTPVIFASVAAASVYYGEAPSSSAPASSSSPAWPEVTSSSPAGYWPKPSSTSSSSSSTTPKAWKTTTLYETECWTVTSSSSTKVWTSVKAIPTVCEEEEEWPVSSMTASSTPATWAAPVKPTTPAAPVYSSVGGSWPAGAAKPSGTGSWTSPYAAQFTGAASAQKAGALLAGAGAVAAMLL</sequence>
<keyword evidence="3" id="KW-1185">Reference proteome</keyword>
<evidence type="ECO:0000256" key="1">
    <source>
        <dbReference type="SAM" id="MobiDB-lite"/>
    </source>
</evidence>
<protein>
    <submittedName>
        <fullName evidence="2">Uncharacterized protein</fullName>
    </submittedName>
</protein>
<evidence type="ECO:0000313" key="2">
    <source>
        <dbReference type="EMBL" id="KIW01119.1"/>
    </source>
</evidence>
<accession>A0A0D2APM5</accession>
<reference evidence="2 3" key="1">
    <citation type="submission" date="2015-01" db="EMBL/GenBank/DDBJ databases">
        <title>The Genome Sequence of Ochroconis gallopava CBS43764.</title>
        <authorList>
            <consortium name="The Broad Institute Genomics Platform"/>
            <person name="Cuomo C."/>
            <person name="de Hoog S."/>
            <person name="Gorbushina A."/>
            <person name="Stielow B."/>
            <person name="Teixiera M."/>
            <person name="Abouelleil A."/>
            <person name="Chapman S.B."/>
            <person name="Priest M."/>
            <person name="Young S.K."/>
            <person name="Wortman J."/>
            <person name="Nusbaum C."/>
            <person name="Birren B."/>
        </authorList>
    </citation>
    <scope>NUCLEOTIDE SEQUENCE [LARGE SCALE GENOMIC DNA]</scope>
    <source>
        <strain evidence="2 3">CBS 43764</strain>
    </source>
</reference>
<dbReference type="RefSeq" id="XP_016210988.1">
    <property type="nucleotide sequence ID" value="XM_016361168.1"/>
</dbReference>
<dbReference type="EMBL" id="KN847557">
    <property type="protein sequence ID" value="KIW01119.1"/>
    <property type="molecule type" value="Genomic_DNA"/>
</dbReference>
<feature type="compositionally biased region" description="Low complexity" evidence="1">
    <location>
        <begin position="21"/>
        <end position="34"/>
    </location>
</feature>
<proteinExistence type="predicted"/>
<dbReference type="Proteomes" id="UP000053259">
    <property type="component" value="Unassembled WGS sequence"/>
</dbReference>
<dbReference type="GeneID" id="27315379"/>
<name>A0A0D2APM5_9PEZI</name>
<feature type="region of interest" description="Disordered" evidence="1">
    <location>
        <begin position="21"/>
        <end position="63"/>
    </location>
</feature>
<evidence type="ECO:0000313" key="3">
    <source>
        <dbReference type="Proteomes" id="UP000053259"/>
    </source>
</evidence>
<organism evidence="2 3">
    <name type="scientific">Verruconis gallopava</name>
    <dbReference type="NCBI Taxonomy" id="253628"/>
    <lineage>
        <taxon>Eukaryota</taxon>
        <taxon>Fungi</taxon>
        <taxon>Dikarya</taxon>
        <taxon>Ascomycota</taxon>
        <taxon>Pezizomycotina</taxon>
        <taxon>Dothideomycetes</taxon>
        <taxon>Pleosporomycetidae</taxon>
        <taxon>Venturiales</taxon>
        <taxon>Sympoventuriaceae</taxon>
        <taxon>Verruconis</taxon>
    </lineage>
</organism>
<dbReference type="VEuPathDB" id="FungiDB:PV09_07406"/>
<feature type="compositionally biased region" description="Low complexity" evidence="1">
    <location>
        <begin position="48"/>
        <end position="63"/>
    </location>
</feature>
<gene>
    <name evidence="2" type="ORF">PV09_07406</name>
</gene>
<dbReference type="AlphaFoldDB" id="A0A0D2APM5"/>